<protein>
    <submittedName>
        <fullName evidence="1">Uncharacterized protein</fullName>
    </submittedName>
</protein>
<feature type="non-terminal residue" evidence="1">
    <location>
        <position position="130"/>
    </location>
</feature>
<organism>
    <name type="scientific">Solenopsis invicta</name>
    <name type="common">Red imported fire ant</name>
    <name type="synonym">Solenopsis wagneri</name>
    <dbReference type="NCBI Taxonomy" id="13686"/>
    <lineage>
        <taxon>Eukaryota</taxon>
        <taxon>Metazoa</taxon>
        <taxon>Ecdysozoa</taxon>
        <taxon>Arthropoda</taxon>
        <taxon>Hexapoda</taxon>
        <taxon>Insecta</taxon>
        <taxon>Pterygota</taxon>
        <taxon>Neoptera</taxon>
        <taxon>Endopterygota</taxon>
        <taxon>Hymenoptera</taxon>
        <taxon>Apocrita</taxon>
        <taxon>Aculeata</taxon>
        <taxon>Formicoidea</taxon>
        <taxon>Formicidae</taxon>
        <taxon>Myrmicinae</taxon>
        <taxon>Solenopsis</taxon>
    </lineage>
</organism>
<reference evidence="1" key="1">
    <citation type="journal article" date="2011" name="Proc. Natl. Acad. Sci. U.S.A.">
        <title>The genome of the fire ant Solenopsis invicta.</title>
        <authorList>
            <person name="Wurm Y."/>
            <person name="Wang J."/>
            <person name="Riba-Grognuz O."/>
            <person name="Corona M."/>
            <person name="Nygaard S."/>
            <person name="Hunt B.G."/>
            <person name="Ingram K.K."/>
            <person name="Falquet L."/>
            <person name="Nipitwattanaphon M."/>
            <person name="Gotzek D."/>
            <person name="Dijkstra M.B."/>
            <person name="Oettler J."/>
            <person name="Comtesse F."/>
            <person name="Shih C.J."/>
            <person name="Wu W.J."/>
            <person name="Yang C.C."/>
            <person name="Thomas J."/>
            <person name="Beaudoing E."/>
            <person name="Pradervand S."/>
            <person name="Flegel V."/>
            <person name="Cook E.D."/>
            <person name="Fabbretti R."/>
            <person name="Stockinger H."/>
            <person name="Long L."/>
            <person name="Farmerie W.G."/>
            <person name="Oakey J."/>
            <person name="Boomsma J.J."/>
            <person name="Pamilo P."/>
            <person name="Yi S.V."/>
            <person name="Heinze J."/>
            <person name="Goodisman M.A."/>
            <person name="Farinelli L."/>
            <person name="Harshman K."/>
            <person name="Hulo N."/>
            <person name="Cerutti L."/>
            <person name="Xenarios I."/>
            <person name="Shoemaker D."/>
            <person name="Keller L."/>
        </authorList>
    </citation>
    <scope>NUCLEOTIDE SEQUENCE [LARGE SCALE GENOMIC DNA]</scope>
</reference>
<gene>
    <name evidence="1" type="ORF">SINV_03755</name>
</gene>
<name>E9J5R1_SOLIN</name>
<dbReference type="AlphaFoldDB" id="E9J5R1"/>
<dbReference type="Pfam" id="PF24664">
    <property type="entry name" value="Monjiviricetes_fusion"/>
    <property type="match status" value="1"/>
</dbReference>
<evidence type="ECO:0000313" key="1">
    <source>
        <dbReference type="EMBL" id="EFZ11842.1"/>
    </source>
</evidence>
<sequence length="130" mass="15362">MQLSDYDRTSAIQCKVEMDRTINYCGMHSHVFIIHSILIIPQSDRRFSIHVMHIEKRRSVRFHMLMTTVYGFNSSHTKKILVGLHTTNKGIFEHVVKLSGNHIDGVYWRHRVMAIISRKHEAHEQILKRE</sequence>
<dbReference type="EMBL" id="GL768175">
    <property type="protein sequence ID" value="EFZ11842.1"/>
    <property type="molecule type" value="Genomic_DNA"/>
</dbReference>
<proteinExistence type="predicted"/>
<accession>E9J5R1</accession>
<dbReference type="HOGENOM" id="CLU_1940743_0_0_1"/>